<dbReference type="GO" id="GO:0004190">
    <property type="term" value="F:aspartic-type endopeptidase activity"/>
    <property type="evidence" value="ECO:0007669"/>
    <property type="project" value="UniProtKB-KW"/>
</dbReference>
<dbReference type="PROSITE" id="PS51767">
    <property type="entry name" value="PEPTIDASE_A1"/>
    <property type="match status" value="1"/>
</dbReference>
<dbReference type="SUPFAM" id="SSF49764">
    <property type="entry name" value="HSP20-like chaperones"/>
    <property type="match status" value="1"/>
</dbReference>
<feature type="domain" description="CS" evidence="7">
    <location>
        <begin position="553"/>
        <end position="644"/>
    </location>
</feature>
<protein>
    <recommendedName>
        <fullName evidence="5">peptidylprolyl isomerase</fullName>
        <ecNumber evidence="5">5.2.1.8</ecNumber>
    </recommendedName>
</protein>
<evidence type="ECO:0000256" key="4">
    <source>
        <dbReference type="ARBA" id="ARBA00022801"/>
    </source>
</evidence>
<evidence type="ECO:0000313" key="10">
    <source>
        <dbReference type="Proteomes" id="UP001178507"/>
    </source>
</evidence>
<reference evidence="9" key="1">
    <citation type="submission" date="2023-08" db="EMBL/GenBank/DDBJ databases">
        <authorList>
            <person name="Chen Y."/>
            <person name="Shah S."/>
            <person name="Dougan E. K."/>
            <person name="Thang M."/>
            <person name="Chan C."/>
        </authorList>
    </citation>
    <scope>NUCLEOTIDE SEQUENCE</scope>
</reference>
<dbReference type="EC" id="5.2.1.8" evidence="5"/>
<dbReference type="Pfam" id="PF04969">
    <property type="entry name" value="CS"/>
    <property type="match status" value="1"/>
</dbReference>
<dbReference type="Pfam" id="PF00026">
    <property type="entry name" value="Asp"/>
    <property type="match status" value="1"/>
</dbReference>
<feature type="domain" description="PPIase FKBP-type" evidence="6">
    <location>
        <begin position="438"/>
        <end position="520"/>
    </location>
</feature>
<evidence type="ECO:0000256" key="3">
    <source>
        <dbReference type="ARBA" id="ARBA00022750"/>
    </source>
</evidence>
<keyword evidence="4" id="KW-0378">Hydrolase</keyword>
<dbReference type="InterPro" id="IPR021109">
    <property type="entry name" value="Peptidase_aspartic_dom_sf"/>
</dbReference>
<dbReference type="SUPFAM" id="SSF54534">
    <property type="entry name" value="FKBP-like"/>
    <property type="match status" value="1"/>
</dbReference>
<dbReference type="InterPro" id="IPR033121">
    <property type="entry name" value="PEPTIDASE_A1"/>
</dbReference>
<dbReference type="InterPro" id="IPR001461">
    <property type="entry name" value="Aspartic_peptidase_A1"/>
</dbReference>
<keyword evidence="5" id="KW-0697">Rotamase</keyword>
<dbReference type="Proteomes" id="UP001178507">
    <property type="component" value="Unassembled WGS sequence"/>
</dbReference>
<dbReference type="Gene3D" id="2.40.70.10">
    <property type="entry name" value="Acid Proteases"/>
    <property type="match status" value="1"/>
</dbReference>
<keyword evidence="5" id="KW-0413">Isomerase</keyword>
<comment type="similarity">
    <text evidence="1">Belongs to the peptidase A1 family.</text>
</comment>
<dbReference type="PANTHER" id="PTHR47966">
    <property type="entry name" value="BETA-SITE APP-CLEAVING ENZYME, ISOFORM A-RELATED"/>
    <property type="match status" value="1"/>
</dbReference>
<evidence type="ECO:0000259" key="7">
    <source>
        <dbReference type="PROSITE" id="PS51203"/>
    </source>
</evidence>
<feature type="domain" description="Peptidase A1" evidence="8">
    <location>
        <begin position="45"/>
        <end position="409"/>
    </location>
</feature>
<dbReference type="EMBL" id="CAUJNA010003361">
    <property type="protein sequence ID" value="CAJ1400128.1"/>
    <property type="molecule type" value="Genomic_DNA"/>
</dbReference>
<gene>
    <name evidence="9" type="ORF">EVOR1521_LOCUS23543</name>
</gene>
<dbReference type="CDD" id="cd05471">
    <property type="entry name" value="pepsin_like"/>
    <property type="match status" value="1"/>
</dbReference>
<dbReference type="InterPro" id="IPR034164">
    <property type="entry name" value="Pepsin-like_dom"/>
</dbReference>
<evidence type="ECO:0000313" key="9">
    <source>
        <dbReference type="EMBL" id="CAJ1400128.1"/>
    </source>
</evidence>
<evidence type="ECO:0000256" key="2">
    <source>
        <dbReference type="ARBA" id="ARBA00022670"/>
    </source>
</evidence>
<evidence type="ECO:0000259" key="6">
    <source>
        <dbReference type="PROSITE" id="PS50059"/>
    </source>
</evidence>
<organism evidence="9 10">
    <name type="scientific">Effrenium voratum</name>
    <dbReference type="NCBI Taxonomy" id="2562239"/>
    <lineage>
        <taxon>Eukaryota</taxon>
        <taxon>Sar</taxon>
        <taxon>Alveolata</taxon>
        <taxon>Dinophyceae</taxon>
        <taxon>Suessiales</taxon>
        <taxon>Symbiodiniaceae</taxon>
        <taxon>Effrenium</taxon>
    </lineage>
</organism>
<dbReference type="PANTHER" id="PTHR47966:SF51">
    <property type="entry name" value="BETA-SITE APP-CLEAVING ENZYME, ISOFORM A-RELATED"/>
    <property type="match status" value="1"/>
</dbReference>
<comment type="catalytic activity">
    <reaction evidence="5">
        <text>[protein]-peptidylproline (omega=180) = [protein]-peptidylproline (omega=0)</text>
        <dbReference type="Rhea" id="RHEA:16237"/>
        <dbReference type="Rhea" id="RHEA-COMP:10747"/>
        <dbReference type="Rhea" id="RHEA-COMP:10748"/>
        <dbReference type="ChEBI" id="CHEBI:83833"/>
        <dbReference type="ChEBI" id="CHEBI:83834"/>
        <dbReference type="EC" id="5.2.1.8"/>
    </reaction>
</comment>
<dbReference type="Gene3D" id="2.60.40.790">
    <property type="match status" value="1"/>
</dbReference>
<dbReference type="PROSITE" id="PS51203">
    <property type="entry name" value="CS"/>
    <property type="match status" value="1"/>
</dbReference>
<dbReference type="CDD" id="cd06467">
    <property type="entry name" value="p23_NUDC_like"/>
    <property type="match status" value="1"/>
</dbReference>
<keyword evidence="3" id="KW-0064">Aspartyl protease</keyword>
<keyword evidence="10" id="KW-1185">Reference proteome</keyword>
<proteinExistence type="inferred from homology"/>
<name>A0AA36J5R4_9DINO</name>
<dbReference type="PROSITE" id="PS50059">
    <property type="entry name" value="FKBP_PPIASE"/>
    <property type="match status" value="1"/>
</dbReference>
<dbReference type="InterPro" id="IPR007052">
    <property type="entry name" value="CS_dom"/>
</dbReference>
<dbReference type="GO" id="GO:0003755">
    <property type="term" value="F:peptidyl-prolyl cis-trans isomerase activity"/>
    <property type="evidence" value="ECO:0007669"/>
    <property type="project" value="UniProtKB-KW"/>
</dbReference>
<comment type="caution">
    <text evidence="9">The sequence shown here is derived from an EMBL/GenBank/DDBJ whole genome shotgun (WGS) entry which is preliminary data.</text>
</comment>
<dbReference type="InterPro" id="IPR046357">
    <property type="entry name" value="PPIase_dom_sf"/>
</dbReference>
<dbReference type="PROSITE" id="PS00141">
    <property type="entry name" value="ASP_PROTEASE"/>
    <property type="match status" value="1"/>
</dbReference>
<evidence type="ECO:0000259" key="8">
    <source>
        <dbReference type="PROSITE" id="PS51767"/>
    </source>
</evidence>
<dbReference type="SUPFAM" id="SSF50630">
    <property type="entry name" value="Acid proteases"/>
    <property type="match status" value="1"/>
</dbReference>
<dbReference type="InterPro" id="IPR008978">
    <property type="entry name" value="HSP20-like_chaperone"/>
</dbReference>
<keyword evidence="2" id="KW-0645">Protease</keyword>
<dbReference type="Gene3D" id="3.10.50.40">
    <property type="match status" value="1"/>
</dbReference>
<dbReference type="GO" id="GO:0016485">
    <property type="term" value="P:protein processing"/>
    <property type="evidence" value="ECO:0007669"/>
    <property type="project" value="UniProtKB-ARBA"/>
</dbReference>
<dbReference type="Pfam" id="PF00254">
    <property type="entry name" value="FKBP_C"/>
    <property type="match status" value="1"/>
</dbReference>
<evidence type="ECO:0000256" key="5">
    <source>
        <dbReference type="PROSITE-ProRule" id="PRU00277"/>
    </source>
</evidence>
<evidence type="ECO:0000256" key="1">
    <source>
        <dbReference type="ARBA" id="ARBA00007447"/>
    </source>
</evidence>
<sequence>MEQGNCLPRNLGLVKGFSSIRPEEQKDMKQRQEIQGRYIELFRRTNLHIILGYRRPMLLATEQRSSQAEVDEYKSRMASPDAAQVTPTGDRDVVTITFGTGEISGVFMKDHLCLGGICTHGNFISVTEETEQPFSLVPFDGIFGLGLPQMSQAPHFNVFDCMVRDKALKRNLFSVFLAANDDEESEISFGEYKASRMSGELFWVPVSNPGYWQVEMEDVTIGKEMQNLCKGHCQVAVDTGTSLLAGPTDVVGLVEACEEGWLSPPDVGPDVSTKARMLGLPHAPALELPWRRGRMAANIAAQPNSRWSQKTSTQVFVSPSRLAAGFAFQCPCSAQRLLEPVCSSVPLPASEGTFRAVMRGRLVDLGVISGACQVWRTRSRASRREEADLQEQWEEFYERDERDAAEGWAIDVLEDDTLLKQILSPSPRKTRVVRPMLGDEVRVRVSGRVVDGEDLESRELGFRLGQKECFRGLEEAVMSMSQGELSRFFIAPELAYGEKGQGKVPPSATLEYEVELLKVVDMDPDVDEFDEDIEIPKDLDKMGKNDLGEGGSDPNGRYYWERHGQDMLVMLPIQDTHDSKDVDCLLLKNHIAAKVGDEVIFDGEPGLLVDEDESYWEIEQRNGKRCVCIHLRKDHEFQRWPQTLLKESTSDMALGINAGGPCPS</sequence>
<accession>A0AA36J5R4</accession>
<dbReference type="FunFam" id="2.40.70.10:FF:000115">
    <property type="entry name" value="Lysosomal aspartic protease"/>
    <property type="match status" value="1"/>
</dbReference>
<dbReference type="InterPro" id="IPR001969">
    <property type="entry name" value="Aspartic_peptidase_AS"/>
</dbReference>
<dbReference type="InterPro" id="IPR001179">
    <property type="entry name" value="PPIase_FKBP_dom"/>
</dbReference>
<dbReference type="AlphaFoldDB" id="A0AA36J5R4"/>